<comment type="caution">
    <text evidence="3">The sequence shown here is derived from an EMBL/GenBank/DDBJ whole genome shotgun (WGS) entry which is preliminary data.</text>
</comment>
<name>A0A8T0H517_CERPU</name>
<dbReference type="SUPFAM" id="SSF55797">
    <property type="entry name" value="PR-1-like"/>
    <property type="match status" value="1"/>
</dbReference>
<feature type="signal peptide" evidence="1">
    <location>
        <begin position="1"/>
        <end position="24"/>
    </location>
</feature>
<dbReference type="PRINTS" id="PR00837">
    <property type="entry name" value="V5TPXLIKE"/>
</dbReference>
<evidence type="ECO:0000313" key="4">
    <source>
        <dbReference type="Proteomes" id="UP000822688"/>
    </source>
</evidence>
<dbReference type="PANTHER" id="PTHR10334">
    <property type="entry name" value="CYSTEINE-RICH SECRETORY PROTEIN-RELATED"/>
    <property type="match status" value="1"/>
</dbReference>
<dbReference type="AlphaFoldDB" id="A0A8T0H517"/>
<dbReference type="GO" id="GO:0005576">
    <property type="term" value="C:extracellular region"/>
    <property type="evidence" value="ECO:0007669"/>
    <property type="project" value="InterPro"/>
</dbReference>
<dbReference type="Pfam" id="PF00188">
    <property type="entry name" value="CAP"/>
    <property type="match status" value="1"/>
</dbReference>
<evidence type="ECO:0000256" key="1">
    <source>
        <dbReference type="SAM" id="SignalP"/>
    </source>
</evidence>
<gene>
    <name evidence="3" type="ORF">KC19_8G194600</name>
</gene>
<dbReference type="FunFam" id="3.40.33.10:FF:000004">
    <property type="entry name" value="CAP, cysteine-rich secretory protein, antigen 5"/>
    <property type="match status" value="1"/>
</dbReference>
<protein>
    <recommendedName>
        <fullName evidence="2">SCP domain-containing protein</fullName>
    </recommendedName>
</protein>
<keyword evidence="4" id="KW-1185">Reference proteome</keyword>
<sequence length="172" mass="18516">MTPRFCATVWVALVIATILSVAYAQDEAEWLAAHNAARSDVSVDPLVWNASAAAYALNWVETQTARADCPVLEHSPDSIYGENIAYAPSSNSSPTTVVTNVWVAEKKLWDYNTKTCTGASWKECGHFTQVVWNTTTSVGCASAACVANANFTYYVCEYYPPGNAGGGTVPPY</sequence>
<dbReference type="InterPro" id="IPR014044">
    <property type="entry name" value="CAP_dom"/>
</dbReference>
<dbReference type="SMART" id="SM00198">
    <property type="entry name" value="SCP"/>
    <property type="match status" value="1"/>
</dbReference>
<dbReference type="InterPro" id="IPR001283">
    <property type="entry name" value="CRISP-related"/>
</dbReference>
<dbReference type="EMBL" id="CM026429">
    <property type="protein sequence ID" value="KAG0565494.1"/>
    <property type="molecule type" value="Genomic_DNA"/>
</dbReference>
<keyword evidence="1" id="KW-0732">Signal</keyword>
<dbReference type="Gene3D" id="3.40.33.10">
    <property type="entry name" value="CAP"/>
    <property type="match status" value="1"/>
</dbReference>
<feature type="domain" description="SCP" evidence="2">
    <location>
        <begin position="25"/>
        <end position="166"/>
    </location>
</feature>
<evidence type="ECO:0000259" key="2">
    <source>
        <dbReference type="SMART" id="SM00198"/>
    </source>
</evidence>
<dbReference type="PROSITE" id="PS01009">
    <property type="entry name" value="CRISP_1"/>
    <property type="match status" value="1"/>
</dbReference>
<organism evidence="3 4">
    <name type="scientific">Ceratodon purpureus</name>
    <name type="common">Fire moss</name>
    <name type="synonym">Dicranum purpureum</name>
    <dbReference type="NCBI Taxonomy" id="3225"/>
    <lineage>
        <taxon>Eukaryota</taxon>
        <taxon>Viridiplantae</taxon>
        <taxon>Streptophyta</taxon>
        <taxon>Embryophyta</taxon>
        <taxon>Bryophyta</taxon>
        <taxon>Bryophytina</taxon>
        <taxon>Bryopsida</taxon>
        <taxon>Dicranidae</taxon>
        <taxon>Pseudoditrichales</taxon>
        <taxon>Ditrichaceae</taxon>
        <taxon>Ceratodon</taxon>
    </lineage>
</organism>
<reference evidence="3" key="1">
    <citation type="submission" date="2020-06" db="EMBL/GenBank/DDBJ databases">
        <title>WGS assembly of Ceratodon purpureus strain R40.</title>
        <authorList>
            <person name="Carey S.B."/>
            <person name="Jenkins J."/>
            <person name="Shu S."/>
            <person name="Lovell J.T."/>
            <person name="Sreedasyam A."/>
            <person name="Maumus F."/>
            <person name="Tiley G.P."/>
            <person name="Fernandez-Pozo N."/>
            <person name="Barry K."/>
            <person name="Chen C."/>
            <person name="Wang M."/>
            <person name="Lipzen A."/>
            <person name="Daum C."/>
            <person name="Saski C.A."/>
            <person name="Payton A.C."/>
            <person name="Mcbreen J.C."/>
            <person name="Conrad R.E."/>
            <person name="Kollar L.M."/>
            <person name="Olsson S."/>
            <person name="Huttunen S."/>
            <person name="Landis J.B."/>
            <person name="Wickett N.J."/>
            <person name="Johnson M.G."/>
            <person name="Rensing S.A."/>
            <person name="Grimwood J."/>
            <person name="Schmutz J."/>
            <person name="Mcdaniel S.F."/>
        </authorList>
    </citation>
    <scope>NUCLEOTIDE SEQUENCE</scope>
    <source>
        <strain evidence="3">R40</strain>
    </source>
</reference>
<accession>A0A8T0H517</accession>
<dbReference type="InterPro" id="IPR018244">
    <property type="entry name" value="Allrgn_V5/Tpx1_CS"/>
</dbReference>
<dbReference type="InterPro" id="IPR035940">
    <property type="entry name" value="CAP_sf"/>
</dbReference>
<evidence type="ECO:0000313" key="3">
    <source>
        <dbReference type="EMBL" id="KAG0565494.1"/>
    </source>
</evidence>
<dbReference type="Proteomes" id="UP000822688">
    <property type="component" value="Chromosome 8"/>
</dbReference>
<proteinExistence type="predicted"/>
<feature type="chain" id="PRO_5035777657" description="SCP domain-containing protein" evidence="1">
    <location>
        <begin position="25"/>
        <end position="172"/>
    </location>
</feature>